<dbReference type="Proteomes" id="UP000662637">
    <property type="component" value="Unassembled WGS sequence"/>
</dbReference>
<gene>
    <name evidence="2" type="ORF">GHT09_016571</name>
    <name evidence="3" type="ORF">MONAX_5E045501</name>
</gene>
<dbReference type="AlphaFoldDB" id="A0A5E4AHW9"/>
<reference evidence="3 4" key="1">
    <citation type="submission" date="2019-04" db="EMBL/GenBank/DDBJ databases">
        <authorList>
            <person name="Alioto T."/>
            <person name="Alioto T."/>
        </authorList>
    </citation>
    <scope>NUCLEOTIDE SEQUENCE [LARGE SCALE GENOMIC DNA]</scope>
</reference>
<dbReference type="EMBL" id="CABDUW010000070">
    <property type="protein sequence ID" value="VTJ56838.1"/>
    <property type="molecule type" value="Genomic_DNA"/>
</dbReference>
<name>A0A5E4AHW9_MARMO</name>
<organism evidence="3 4">
    <name type="scientific">Marmota monax</name>
    <name type="common">Woodchuck</name>
    <dbReference type="NCBI Taxonomy" id="9995"/>
    <lineage>
        <taxon>Eukaryota</taxon>
        <taxon>Metazoa</taxon>
        <taxon>Chordata</taxon>
        <taxon>Craniata</taxon>
        <taxon>Vertebrata</taxon>
        <taxon>Euteleostomi</taxon>
        <taxon>Mammalia</taxon>
        <taxon>Eutheria</taxon>
        <taxon>Euarchontoglires</taxon>
        <taxon>Glires</taxon>
        <taxon>Rodentia</taxon>
        <taxon>Sciuromorpha</taxon>
        <taxon>Sciuridae</taxon>
        <taxon>Xerinae</taxon>
        <taxon>Marmotini</taxon>
        <taxon>Marmota</taxon>
    </lineage>
</organism>
<dbReference type="Proteomes" id="UP000335636">
    <property type="component" value="Unassembled WGS sequence"/>
</dbReference>
<reference evidence="2" key="2">
    <citation type="submission" date="2020-08" db="EMBL/GenBank/DDBJ databases">
        <authorList>
            <person name="Shumante A."/>
            <person name="Zimin A.V."/>
            <person name="Puiu D."/>
            <person name="Salzberg S.L."/>
        </authorList>
    </citation>
    <scope>NUCLEOTIDE SEQUENCE</scope>
    <source>
        <strain evidence="2">WC2-LM</strain>
        <tissue evidence="2">Liver</tissue>
    </source>
</reference>
<keyword evidence="4" id="KW-1185">Reference proteome</keyword>
<protein>
    <submittedName>
        <fullName evidence="3">Uncharacterized protein</fullName>
    </submittedName>
</protein>
<dbReference type="EMBL" id="WJEC01006517">
    <property type="protein sequence ID" value="KAF7472469.1"/>
    <property type="molecule type" value="Genomic_DNA"/>
</dbReference>
<accession>A0A5E4AHW9</accession>
<evidence type="ECO:0000256" key="1">
    <source>
        <dbReference type="SAM" id="MobiDB-lite"/>
    </source>
</evidence>
<proteinExistence type="predicted"/>
<evidence type="ECO:0000313" key="4">
    <source>
        <dbReference type="Proteomes" id="UP000335636"/>
    </source>
</evidence>
<evidence type="ECO:0000313" key="2">
    <source>
        <dbReference type="EMBL" id="KAF7472469.1"/>
    </source>
</evidence>
<feature type="region of interest" description="Disordered" evidence="1">
    <location>
        <begin position="31"/>
        <end position="106"/>
    </location>
</feature>
<evidence type="ECO:0000313" key="3">
    <source>
        <dbReference type="EMBL" id="VTJ56838.1"/>
    </source>
</evidence>
<sequence length="106" mass="11961">MRKLPVEVREGQNRETGRPLWLLLRRQRGREQVQEKQSKTEQQVTGSWPAVAPPMPKAAYEAEHRTGRSGRGSVPPHAISAQFPGRKQTSRSCGRPEGPLREAVRL</sequence>